<proteinExistence type="predicted"/>
<comment type="caution">
    <text evidence="3">The sequence shown here is derived from an EMBL/GenBank/DDBJ whole genome shotgun (WGS) entry which is preliminary data.</text>
</comment>
<dbReference type="EMBL" id="SAEB01000001">
    <property type="protein sequence ID" value="RVD90287.1"/>
    <property type="molecule type" value="Genomic_DNA"/>
</dbReference>
<dbReference type="VEuPathDB" id="FungiDB:DFL_001262"/>
<dbReference type="RefSeq" id="XP_067495831.1">
    <property type="nucleotide sequence ID" value="XM_067629852.1"/>
</dbReference>
<feature type="compositionally biased region" description="Basic and acidic residues" evidence="2">
    <location>
        <begin position="27"/>
        <end position="43"/>
    </location>
</feature>
<evidence type="ECO:0000313" key="4">
    <source>
        <dbReference type="Proteomes" id="UP000283090"/>
    </source>
</evidence>
<keyword evidence="4" id="KW-1185">Reference proteome</keyword>
<gene>
    <name evidence="3" type="ORF">DFL_001262</name>
</gene>
<reference evidence="3 4" key="1">
    <citation type="submission" date="2019-01" db="EMBL/GenBank/DDBJ databases">
        <title>Intercellular communication is required for trap formation in the nematode-trapping fungus Duddingtonia flagrans.</title>
        <authorList>
            <person name="Youssar L."/>
            <person name="Wernet V."/>
            <person name="Hensel N."/>
            <person name="Hildebrandt H.-G."/>
            <person name="Fischer R."/>
        </authorList>
    </citation>
    <scope>NUCLEOTIDE SEQUENCE [LARGE SCALE GENOMIC DNA]</scope>
    <source>
        <strain evidence="3 4">CBS H-5679</strain>
    </source>
</reference>
<organism evidence="3 4">
    <name type="scientific">Arthrobotrys flagrans</name>
    <name type="common">Nematode-trapping fungus</name>
    <name type="synonym">Trichothecium flagrans</name>
    <dbReference type="NCBI Taxonomy" id="97331"/>
    <lineage>
        <taxon>Eukaryota</taxon>
        <taxon>Fungi</taxon>
        <taxon>Dikarya</taxon>
        <taxon>Ascomycota</taxon>
        <taxon>Pezizomycotina</taxon>
        <taxon>Orbiliomycetes</taxon>
        <taxon>Orbiliales</taxon>
        <taxon>Orbiliaceae</taxon>
        <taxon>Arthrobotrys</taxon>
    </lineage>
</organism>
<dbReference type="OrthoDB" id="4454093at2759"/>
<dbReference type="SUPFAM" id="SSF48403">
    <property type="entry name" value="Ankyrin repeat"/>
    <property type="match status" value="1"/>
</dbReference>
<dbReference type="Gene3D" id="1.25.40.20">
    <property type="entry name" value="Ankyrin repeat-containing domain"/>
    <property type="match status" value="1"/>
</dbReference>
<feature type="compositionally biased region" description="Basic and acidic residues" evidence="2">
    <location>
        <begin position="1"/>
        <end position="10"/>
    </location>
</feature>
<dbReference type="PROSITE" id="PS50088">
    <property type="entry name" value="ANK_REPEAT"/>
    <property type="match status" value="1"/>
</dbReference>
<dbReference type="InterPro" id="IPR036770">
    <property type="entry name" value="Ankyrin_rpt-contain_sf"/>
</dbReference>
<feature type="repeat" description="ANK" evidence="1">
    <location>
        <begin position="56"/>
        <end position="88"/>
    </location>
</feature>
<evidence type="ECO:0000256" key="2">
    <source>
        <dbReference type="SAM" id="MobiDB-lite"/>
    </source>
</evidence>
<evidence type="ECO:0000313" key="3">
    <source>
        <dbReference type="EMBL" id="RVD90287.1"/>
    </source>
</evidence>
<accession>A0A437AGN3</accession>
<protein>
    <submittedName>
        <fullName evidence="3">Uncharacterized protein</fullName>
    </submittedName>
</protein>
<dbReference type="Proteomes" id="UP000283090">
    <property type="component" value="Unassembled WGS sequence"/>
</dbReference>
<keyword evidence="1" id="KW-0040">ANK repeat</keyword>
<dbReference type="GeneID" id="93583573"/>
<sequence length="202" mass="22777">MSEEDKRLFERLVNLSPTSETTNEDSNDPKTEVTEGSTKDQDTAKVPYFINVEDNDSREPLSWAIEYGDRDGVNLLLQYKADVDDVDELGRTGLYYLADGQGDPADNIAILRDPHKAGADMRISTVNQVTVFAQAVHRQSSSVLREVIKILPRIDQNSEPGHEDSAQESGQIIYYRSMIKAGTFCIVLRIEKTETEWTYQIS</sequence>
<dbReference type="STRING" id="97331.A0A437AGN3"/>
<dbReference type="AlphaFoldDB" id="A0A437AGN3"/>
<dbReference type="InterPro" id="IPR002110">
    <property type="entry name" value="Ankyrin_rpt"/>
</dbReference>
<name>A0A437AGN3_ARTFL</name>
<evidence type="ECO:0000256" key="1">
    <source>
        <dbReference type="PROSITE-ProRule" id="PRU00023"/>
    </source>
</evidence>
<feature type="region of interest" description="Disordered" evidence="2">
    <location>
        <begin position="1"/>
        <end position="44"/>
    </location>
</feature>